<dbReference type="Pfam" id="PF09394">
    <property type="entry name" value="Inhibitor_I42"/>
    <property type="match status" value="1"/>
</dbReference>
<dbReference type="RefSeq" id="WP_270083189.1">
    <property type="nucleotide sequence ID" value="NZ_CP115300.1"/>
</dbReference>
<organism evidence="6 7">
    <name type="scientific">Streptomyces camelliae</name>
    <dbReference type="NCBI Taxonomy" id="3004093"/>
    <lineage>
        <taxon>Bacteria</taxon>
        <taxon>Bacillati</taxon>
        <taxon>Actinomycetota</taxon>
        <taxon>Actinomycetes</taxon>
        <taxon>Kitasatosporales</taxon>
        <taxon>Streptomycetaceae</taxon>
        <taxon>Streptomyces</taxon>
    </lineage>
</organism>
<protein>
    <recommendedName>
        <fullName evidence="5">Proteinase inhibitor I42 chagasin domain-containing protein</fullName>
    </recommendedName>
</protein>
<evidence type="ECO:0000256" key="3">
    <source>
        <dbReference type="SAM" id="MobiDB-lite"/>
    </source>
</evidence>
<dbReference type="InterPro" id="IPR036331">
    <property type="entry name" value="Chagasin-like_sf"/>
</dbReference>
<feature type="region of interest" description="Disordered" evidence="3">
    <location>
        <begin position="26"/>
        <end position="46"/>
    </location>
</feature>
<dbReference type="PROSITE" id="PS51257">
    <property type="entry name" value="PROKAR_LIPOPROTEIN"/>
    <property type="match status" value="1"/>
</dbReference>
<evidence type="ECO:0000313" key="6">
    <source>
        <dbReference type="EMBL" id="WBO65645.1"/>
    </source>
</evidence>
<feature type="chain" id="PRO_5046880568" description="Proteinase inhibitor I42 chagasin domain-containing protein" evidence="4">
    <location>
        <begin position="21"/>
        <end position="169"/>
    </location>
</feature>
<evidence type="ECO:0000313" key="7">
    <source>
        <dbReference type="Proteomes" id="UP001212326"/>
    </source>
</evidence>
<evidence type="ECO:0000256" key="1">
    <source>
        <dbReference type="ARBA" id="ARBA00022690"/>
    </source>
</evidence>
<accession>A0ABY7P525</accession>
<dbReference type="SUPFAM" id="SSF141066">
    <property type="entry name" value="ICP-like"/>
    <property type="match status" value="1"/>
</dbReference>
<feature type="signal peptide" evidence="4">
    <location>
        <begin position="1"/>
        <end position="20"/>
    </location>
</feature>
<gene>
    <name evidence="6" type="ORF">O1G22_23915</name>
</gene>
<evidence type="ECO:0000259" key="5">
    <source>
        <dbReference type="Pfam" id="PF09394"/>
    </source>
</evidence>
<feature type="compositionally biased region" description="Low complexity" evidence="3">
    <location>
        <begin position="30"/>
        <end position="46"/>
    </location>
</feature>
<evidence type="ECO:0000256" key="4">
    <source>
        <dbReference type="SAM" id="SignalP"/>
    </source>
</evidence>
<keyword evidence="1" id="KW-0646">Protease inhibitor</keyword>
<reference evidence="6 7" key="1">
    <citation type="submission" date="2022-12" db="EMBL/GenBank/DDBJ databases">
        <authorList>
            <person name="Mo P."/>
        </authorList>
    </citation>
    <scope>NUCLEOTIDE SEQUENCE [LARGE SCALE GENOMIC DNA]</scope>
    <source>
        <strain evidence="6 7">HUAS 2-6</strain>
    </source>
</reference>
<keyword evidence="4" id="KW-0732">Signal</keyword>
<dbReference type="Gene3D" id="2.60.40.2020">
    <property type="match status" value="1"/>
</dbReference>
<feature type="domain" description="Proteinase inhibitor I42 chagasin" evidence="5">
    <location>
        <begin position="57"/>
        <end position="132"/>
    </location>
</feature>
<dbReference type="Proteomes" id="UP001212326">
    <property type="component" value="Chromosome"/>
</dbReference>
<dbReference type="InterPro" id="IPR018990">
    <property type="entry name" value="Prot_inh_I42_chagasin"/>
</dbReference>
<keyword evidence="2" id="KW-0789">Thiol protease inhibitor</keyword>
<proteinExistence type="predicted"/>
<sequence>MTSRAPLLAPAALLCLLALTGCGTSGGTGTPSSSATPSASATPATPAYGTEHRTLAVAPGERFSLTVPAAPTLGQNWYLAKPGPDATVLKYQGKRADYGSAGKDVDGSTDGTQSFGFTALAKGTATVRLLYCPMDACTGKPSASPSPYPTLTARPRAQAGYYVFTITVR</sequence>
<evidence type="ECO:0000256" key="2">
    <source>
        <dbReference type="ARBA" id="ARBA00022704"/>
    </source>
</evidence>
<name>A0ABY7P525_9ACTN</name>
<keyword evidence="7" id="KW-1185">Reference proteome</keyword>
<dbReference type="EMBL" id="CP115300">
    <property type="protein sequence ID" value="WBO65645.1"/>
    <property type="molecule type" value="Genomic_DNA"/>
</dbReference>